<evidence type="ECO:0000256" key="19">
    <source>
        <dbReference type="ARBA" id="ARBA00047370"/>
    </source>
</evidence>
<reference evidence="22" key="1">
    <citation type="journal article" date="2023" name="Microbiol. Spectr.">
        <title>Extreme Diversity of Mycoviruses Present in Single Strains of Rhizoctonia cerealis, the Pathogen of Wheat Sharp Eyespot.</title>
        <authorList>
            <person name="Li W."/>
            <person name="Sun H."/>
            <person name="Cao S."/>
            <person name="Zhang A."/>
            <person name="Zhang H."/>
            <person name="Shu Y."/>
            <person name="Chen H."/>
        </authorList>
    </citation>
    <scope>NUCLEOTIDE SEQUENCE</scope>
    <source>
        <strain evidence="22">RcPhV-0928-1</strain>
    </source>
</reference>
<name>A0AA51BSE1_9MONO</name>
<keyword evidence="3 22" id="KW-0696">RNA-directed RNA polymerase</keyword>
<organism evidence="22">
    <name type="scientific">Rhizoctonia cerealis phyllomonavirus</name>
    <dbReference type="NCBI Taxonomy" id="3068671"/>
    <lineage>
        <taxon>Viruses</taxon>
        <taxon>Riboviria</taxon>
        <taxon>Orthornavirae</taxon>
        <taxon>Negarnaviricota</taxon>
        <taxon>Haploviricotina</taxon>
        <taxon>Monjiviricetes</taxon>
        <taxon>Mononegavirales</taxon>
        <taxon>Mymonaviridae</taxon>
        <taxon>Phyllomonavirus</taxon>
    </lineage>
</organism>
<evidence type="ECO:0000256" key="14">
    <source>
        <dbReference type="ARBA" id="ARBA00024494"/>
    </source>
</evidence>
<accession>A0AA51BSE1</accession>
<comment type="catalytic activity">
    <reaction evidence="19">
        <text>a 5'-end (5'-triphosphoguanosine)-adenylyl-adenylyl-cytidylyl-adenosine in mRNA + 2 S-adenosyl-L-methionine = a 5'-end (N(7)-methyl 5'-triphosphoguanosine)-(2'-O-methyladenylyl)-adenylyl-cytidylyl-adenosine in mRNA + 2 S-adenosyl-L-homocysteine + H(+)</text>
        <dbReference type="Rhea" id="RHEA:65376"/>
        <dbReference type="Rhea" id="RHEA-COMP:16797"/>
        <dbReference type="Rhea" id="RHEA-COMP:16798"/>
        <dbReference type="ChEBI" id="CHEBI:15378"/>
        <dbReference type="ChEBI" id="CHEBI:57856"/>
        <dbReference type="ChEBI" id="CHEBI:59789"/>
        <dbReference type="ChEBI" id="CHEBI:156483"/>
        <dbReference type="ChEBI" id="CHEBI:156484"/>
        <dbReference type="EC" id="2.1.1.375"/>
    </reaction>
</comment>
<keyword evidence="11" id="KW-0693">Viral RNA replication</keyword>
<evidence type="ECO:0000256" key="7">
    <source>
        <dbReference type="ARBA" id="ARBA00022695"/>
    </source>
</evidence>
<dbReference type="EC" id="2.7.7.48" evidence="2"/>
<evidence type="ECO:0000256" key="17">
    <source>
        <dbReference type="ARBA" id="ARBA00031012"/>
    </source>
</evidence>
<comment type="subcellular location">
    <subcellularLocation>
        <location evidence="1">Virion</location>
    </subcellularLocation>
</comment>
<sequence>MDASAFSDISSLINNGQDTFLVEPSLSNPIDRYPLEELKYAVEQGIPHPNISPLSRVKDGAVRYIDHCRKNYSQGSNTMVTEMVYSSEMLPRLVKHLCEHLPVTDLYSESMRVARLAPLDVESIDLVIHDDIIRDAESASTEDIDIYNRVSSAHFCLQRIHDEVSRKKRGSNRSFEMFRVKSPSGSEIKNYSLYTNGSGLCSLFLGGALIHMSFDVYLMIMHIIKTRYNTLTGCVFLHRHTGLTPTDVNEFCRIQDKLISDMGNTAFDIIKSPEALAKAYLAQATKSVVKGFDCYNEMVKKYREKADKSLNPAASNSYIDEITEFIERPSQYIIERCLSIFGLIKLSGHPILDYYETLHSAAKDAKAKIKVNENSVTLCVAMFKKKIVVNYIAKHHSWPPLDSNTLGSRLEHLYKKKARAGDVDQVNYIEFRHIRFFKFMEFNYYEDYTELLQDKSCAVPKSKILGVLKNPSSGQNLRRLLLEITQREVLDIRELMKQYSEHLLSDDERVIFGRPKEREMKSSGRCFSMQTPAARMVFACLQENTLQFMKSYFPYTSMSLSSAETIQKLMHMTKENKDDDIVTIEIDFSRWNGKFRHELQNPVESVCNEIFGTPGYFGRQHEFFIKCIVLGFHTSKKIDGFNYETGEFEEGDHEAYVTEWAGGHEGICQRQWTITTALMILCALEPMGVEVDIIGQGDNQIVGAKMSNIKRAKCKTAERFCKESAERIDKFLASLGHEVKPEENLYTINYTTYGKKFFNNGIQRGTVLKSVASLSTTVSSELPSIIGHIGALSSGVLGIANNLINPVDAYPLYYVQSRLFVNHVASSGGFSYAPGSLNPFVNVDDKLLRVMLNTPSIIGGFPVVSLTSYICSSEPDPLTAAIAVIKRLSKNNDLHICFLNQLLNGSFLKKDPTLDSLVLDPYSIPLNNLVTQASLYKTHARSSLNYSTREPNLKEALSLASNDKRKVFMEQLIKVRPFYPLLLRKIYDCSVFGAIDKLCVRFVTSRTFIKKSLSDDISSRTESIEAELRNTNAIMFRFLTLKRMNPEKYSKPTDWSWVIARRLRKTWKCGVESCGLESAHPLDFTISRDVSETDSGIFVLCDTNNPVSFTTLSGRYPPMLEQKTGERRSETQYTLQVVSSLTDVKDLVSTISMIDMDENMRELVYGVLASRTNLPYEYLIEYIPRVIGGSMTHRLDVNMLSSVIRASGLPGPMTHICWDTNRISGVSGSKEDYAIMFPHFFMYIQGFYRGLAVNNERLPTLAIMKFTSSDLPKIGDEFITLNEKPNLNFPPAGSNPMVHVSELKILSRDTSDRVQYSRFEAADSVITQNLMDFLTSMIFYSATRLGLSDVTKKSMDEQFMVQPIGTVEFNSVGGEMIFEASVRALIMISAAKGLTTIFSRGEVDMNIGIYMHSSARLISSLYSKCLFQRDARLEVFADPKFNLFLPSDTSMYEKLARIIANEATSRMTRLDFSSVVQQVIFIPKVVSRTTYKPLMLFLLSSIIAQTTTPELAFRPTDRVIKDYTQVLMQLNRTLESFYGSEGTSDLLPLVDIMRAVGREVHVNNPIPAKCVDIINRYTVIYDTRTEPEMIRCLRQANVELTYEYNHSYSSLFLSPAGTTGNIPFNTSAAFGLHSVSQMNPDNPDRDEALLAVYMDKMHHPFGTNSSAGVSHIRMCLNCPTNVAVVGSGAGGIQSMLASLGKHSTGFDLSSTKSIVQTSAISSLIGEIAPFNAYASTSLAAYTTSGDFFDEEVRGYIESGSFDALVVDIETGSLIDNSSIIEACMRRGLPQTCYVKVIVDDDSLTACCSFLAACHCRVLEIFLSLEHPDRPQSALHKVFIKFWRPSGRTPHQIAKDIKATGSTYNSVISPIVLQPRDQLRYGVEQSISELSKLLTCCNCPMSFNDVDAMSTKLLDYHLLMTRIGNTVAATSSLYIFACVIVSGTFEDHSIIVDMIYNRTKLQITEIQRNITLSINWKDNKVLKHVSKHIPKIMSHVRYLSDNNPDLSNWGSTMIATMYLVETTE</sequence>
<evidence type="ECO:0000256" key="3">
    <source>
        <dbReference type="ARBA" id="ARBA00022484"/>
    </source>
</evidence>
<evidence type="ECO:0000313" key="22">
    <source>
        <dbReference type="EMBL" id="WMI40110.1"/>
    </source>
</evidence>
<dbReference type="GO" id="GO:0044423">
    <property type="term" value="C:virion component"/>
    <property type="evidence" value="ECO:0007669"/>
    <property type="project" value="UniProtKB-KW"/>
</dbReference>
<evidence type="ECO:0000256" key="13">
    <source>
        <dbReference type="ARBA" id="ARBA00023268"/>
    </source>
</evidence>
<comment type="catalytic activity">
    <reaction evidence="15">
        <text>a 5'-end (5'-triphosphoguanosine)-(2'-O-methyladenylyl)-adenylyl-cytidylyl-adenosine in mRNA + S-adenosyl-L-methionine = a 5'-end (N(7)-methyl 5'-triphosphoguanosine)-(2'-O-methyladenylyl)-adenylyl-cytidylyl-adenosine in mRNA + S-adenosyl-L-homocysteine</text>
        <dbReference type="Rhea" id="RHEA:65440"/>
        <dbReference type="Rhea" id="RHEA-COMP:16798"/>
        <dbReference type="Rhea" id="RHEA-COMP:16801"/>
        <dbReference type="ChEBI" id="CHEBI:57856"/>
        <dbReference type="ChEBI" id="CHEBI:59789"/>
        <dbReference type="ChEBI" id="CHEBI:156482"/>
        <dbReference type="ChEBI" id="CHEBI:156483"/>
    </reaction>
</comment>
<feature type="domain" description="RdRp catalytic" evidence="21">
    <location>
        <begin position="580"/>
        <end position="761"/>
    </location>
</feature>
<comment type="catalytic activity">
    <reaction evidence="14">
        <text>a 5'-end triphospho-adenylyl-adenylyl-cytidylyl-adenosine in mRNA + GDP + H(+) = a 5'-end (5'-triphosphoguanosine)-adenylyl-adenylyl-cytidylyl-adenosine in mRNA + diphosphate</text>
        <dbReference type="Rhea" id="RHEA:65436"/>
        <dbReference type="Rhea" id="RHEA-COMP:16797"/>
        <dbReference type="Rhea" id="RHEA-COMP:16799"/>
        <dbReference type="ChEBI" id="CHEBI:15378"/>
        <dbReference type="ChEBI" id="CHEBI:33019"/>
        <dbReference type="ChEBI" id="CHEBI:58189"/>
        <dbReference type="ChEBI" id="CHEBI:156484"/>
        <dbReference type="ChEBI" id="CHEBI:156503"/>
        <dbReference type="EC" id="2.7.7.88"/>
    </reaction>
</comment>
<evidence type="ECO:0000256" key="18">
    <source>
        <dbReference type="ARBA" id="ARBA00047332"/>
    </source>
</evidence>
<evidence type="ECO:0000256" key="10">
    <source>
        <dbReference type="ARBA" id="ARBA00022844"/>
    </source>
</evidence>
<dbReference type="InterPro" id="IPR014023">
    <property type="entry name" value="Mononeg_RNA_pol_cat"/>
</dbReference>
<proteinExistence type="predicted"/>
<evidence type="ECO:0000256" key="16">
    <source>
        <dbReference type="ARBA" id="ARBA00030436"/>
    </source>
</evidence>
<comment type="catalytic activity">
    <reaction evidence="18">
        <text>a 5'-end (5'-triphosphoguanosine)-adenylyl-adenylyl-cytidylyl-adenosine in mRNA + S-adenosyl-L-methionine = a 5'-end (5'-triphosphoguanosine)-(2'-O-methyladenylyl)-adenylyl-cytidylyl-adenosine in mRNA + S-adenosyl-L-homocysteine + H(+)</text>
        <dbReference type="Rhea" id="RHEA:65380"/>
        <dbReference type="Rhea" id="RHEA-COMP:16797"/>
        <dbReference type="Rhea" id="RHEA-COMP:16801"/>
        <dbReference type="ChEBI" id="CHEBI:15378"/>
        <dbReference type="ChEBI" id="CHEBI:57856"/>
        <dbReference type="ChEBI" id="CHEBI:59789"/>
        <dbReference type="ChEBI" id="CHEBI:156482"/>
        <dbReference type="ChEBI" id="CHEBI:156484"/>
    </reaction>
</comment>
<keyword evidence="13" id="KW-0511">Multifunctional enzyme</keyword>
<reference evidence="22" key="2">
    <citation type="submission" date="2023-05" db="EMBL/GenBank/DDBJ databases">
        <authorList>
            <person name="Li W."/>
        </authorList>
    </citation>
    <scope>NUCLEOTIDE SEQUENCE</scope>
    <source>
        <strain evidence="22">RcPhV-0928-1</strain>
    </source>
</reference>
<evidence type="ECO:0000256" key="11">
    <source>
        <dbReference type="ARBA" id="ARBA00022953"/>
    </source>
</evidence>
<evidence type="ECO:0000256" key="20">
    <source>
        <dbReference type="ARBA" id="ARBA00048548"/>
    </source>
</evidence>
<keyword evidence="4" id="KW-0507">mRNA processing</keyword>
<evidence type="ECO:0000256" key="6">
    <source>
        <dbReference type="ARBA" id="ARBA00022691"/>
    </source>
</evidence>
<evidence type="ECO:0000259" key="21">
    <source>
        <dbReference type="PROSITE" id="PS50526"/>
    </source>
</evidence>
<dbReference type="Pfam" id="PF00946">
    <property type="entry name" value="Mononeg_RNA_pol"/>
    <property type="match status" value="1"/>
</dbReference>
<dbReference type="GO" id="GO:0004482">
    <property type="term" value="F:mRNA 5'-cap (guanine-N7-)-methyltransferase activity"/>
    <property type="evidence" value="ECO:0007669"/>
    <property type="project" value="InterPro"/>
</dbReference>
<keyword evidence="7" id="KW-0548">Nucleotidyltransferase</keyword>
<evidence type="ECO:0000256" key="2">
    <source>
        <dbReference type="ARBA" id="ARBA00012494"/>
    </source>
</evidence>
<comment type="catalytic activity">
    <reaction evidence="20">
        <text>GTP + H2O = GDP + phosphate + H(+)</text>
        <dbReference type="Rhea" id="RHEA:19669"/>
        <dbReference type="ChEBI" id="CHEBI:15377"/>
        <dbReference type="ChEBI" id="CHEBI:15378"/>
        <dbReference type="ChEBI" id="CHEBI:37565"/>
        <dbReference type="ChEBI" id="CHEBI:43474"/>
        <dbReference type="ChEBI" id="CHEBI:58189"/>
    </reaction>
</comment>
<evidence type="ECO:0000256" key="5">
    <source>
        <dbReference type="ARBA" id="ARBA00022679"/>
    </source>
</evidence>
<protein>
    <recommendedName>
        <fullName evidence="2">RNA-directed RNA polymerase</fullName>
        <ecNumber evidence="2">2.7.7.48</ecNumber>
    </recommendedName>
    <alternativeName>
        <fullName evidence="17">Replicase</fullName>
    </alternativeName>
    <alternativeName>
        <fullName evidence="16">Transcriptase</fullName>
    </alternativeName>
</protein>
<dbReference type="Pfam" id="PF14318">
    <property type="entry name" value="Mononeg_mRNAcap"/>
    <property type="match status" value="1"/>
</dbReference>
<evidence type="ECO:0000256" key="9">
    <source>
        <dbReference type="ARBA" id="ARBA00022840"/>
    </source>
</evidence>
<keyword evidence="10" id="KW-0946">Virion</keyword>
<keyword evidence="6" id="KW-0949">S-adenosyl-L-methionine</keyword>
<evidence type="ECO:0000256" key="4">
    <source>
        <dbReference type="ARBA" id="ARBA00022664"/>
    </source>
</evidence>
<dbReference type="EMBL" id="OQ999702">
    <property type="protein sequence ID" value="WMI40110.1"/>
    <property type="molecule type" value="Viral_cRNA"/>
</dbReference>
<dbReference type="InterPro" id="IPR026890">
    <property type="entry name" value="Mononeg_mRNAcap"/>
</dbReference>
<dbReference type="GO" id="GO:0005524">
    <property type="term" value="F:ATP binding"/>
    <property type="evidence" value="ECO:0007669"/>
    <property type="project" value="UniProtKB-KW"/>
</dbReference>
<evidence type="ECO:0000256" key="8">
    <source>
        <dbReference type="ARBA" id="ARBA00022741"/>
    </source>
</evidence>
<evidence type="ECO:0000256" key="1">
    <source>
        <dbReference type="ARBA" id="ARBA00004328"/>
    </source>
</evidence>
<evidence type="ECO:0000256" key="12">
    <source>
        <dbReference type="ARBA" id="ARBA00023042"/>
    </source>
</evidence>
<dbReference type="PROSITE" id="PS50526">
    <property type="entry name" value="RDRP_SSRNA_NEG_NONSEG"/>
    <property type="match status" value="1"/>
</dbReference>
<keyword evidence="12" id="KW-0506">mRNA capping</keyword>
<evidence type="ECO:0000256" key="15">
    <source>
        <dbReference type="ARBA" id="ARBA00024499"/>
    </source>
</evidence>
<keyword evidence="5" id="KW-0808">Transferase</keyword>
<keyword evidence="8" id="KW-0547">Nucleotide-binding</keyword>
<dbReference type="GO" id="GO:0003968">
    <property type="term" value="F:RNA-directed RNA polymerase activity"/>
    <property type="evidence" value="ECO:0007669"/>
    <property type="project" value="UniProtKB-KW"/>
</dbReference>
<keyword evidence="9" id="KW-0067">ATP-binding</keyword>